<sequence>MFTQEGGQADLSNIEPIKQKSPLTFNKITKEEVSKNIGFLSQRKAPGPDKIPNELIKILKTTITDSLENFLNSCLQLGHFPRFWKTETTVITQKENKANYEDPSAY</sequence>
<dbReference type="PANTHER" id="PTHR33481:SF1">
    <property type="entry name" value="ENDONUCLEASE_EXONUCLEASE_PHOSPHATASE DOMAIN-CONTAINING PROTEIN-RELATED"/>
    <property type="match status" value="1"/>
</dbReference>
<evidence type="ECO:0000313" key="1">
    <source>
        <dbReference type="EMBL" id="MBW0497171.1"/>
    </source>
</evidence>
<dbReference type="Proteomes" id="UP000765509">
    <property type="component" value="Unassembled WGS sequence"/>
</dbReference>
<dbReference type="OrthoDB" id="2272068at2759"/>
<reference evidence="1" key="1">
    <citation type="submission" date="2021-03" db="EMBL/GenBank/DDBJ databases">
        <title>Draft genome sequence of rust myrtle Austropuccinia psidii MF-1, a brazilian biotype.</title>
        <authorList>
            <person name="Quecine M.C."/>
            <person name="Pachon D.M.R."/>
            <person name="Bonatelli M.L."/>
            <person name="Correr F.H."/>
            <person name="Franceschini L.M."/>
            <person name="Leite T.F."/>
            <person name="Margarido G.R.A."/>
            <person name="Almeida C.A."/>
            <person name="Ferrarezi J.A."/>
            <person name="Labate C.A."/>
        </authorList>
    </citation>
    <scope>NUCLEOTIDE SEQUENCE</scope>
    <source>
        <strain evidence="1">MF-1</strain>
    </source>
</reference>
<dbReference type="PANTHER" id="PTHR33481">
    <property type="entry name" value="REVERSE TRANSCRIPTASE"/>
    <property type="match status" value="1"/>
</dbReference>
<organism evidence="1 2">
    <name type="scientific">Austropuccinia psidii MF-1</name>
    <dbReference type="NCBI Taxonomy" id="1389203"/>
    <lineage>
        <taxon>Eukaryota</taxon>
        <taxon>Fungi</taxon>
        <taxon>Dikarya</taxon>
        <taxon>Basidiomycota</taxon>
        <taxon>Pucciniomycotina</taxon>
        <taxon>Pucciniomycetes</taxon>
        <taxon>Pucciniales</taxon>
        <taxon>Sphaerophragmiaceae</taxon>
        <taxon>Austropuccinia</taxon>
    </lineage>
</organism>
<dbReference type="AlphaFoldDB" id="A0A9Q3HAA6"/>
<evidence type="ECO:0000313" key="2">
    <source>
        <dbReference type="Proteomes" id="UP000765509"/>
    </source>
</evidence>
<name>A0A9Q3HAA6_9BASI</name>
<gene>
    <name evidence="1" type="ORF">O181_036886</name>
</gene>
<proteinExistence type="predicted"/>
<keyword evidence="2" id="KW-1185">Reference proteome</keyword>
<comment type="caution">
    <text evidence="1">The sequence shown here is derived from an EMBL/GenBank/DDBJ whole genome shotgun (WGS) entry which is preliminary data.</text>
</comment>
<evidence type="ECO:0008006" key="3">
    <source>
        <dbReference type="Google" id="ProtNLM"/>
    </source>
</evidence>
<accession>A0A9Q3HAA6</accession>
<protein>
    <recommendedName>
        <fullName evidence="3">Reverse transcriptase domain-containing protein</fullName>
    </recommendedName>
</protein>
<dbReference type="EMBL" id="AVOT02014030">
    <property type="protein sequence ID" value="MBW0497171.1"/>
    <property type="molecule type" value="Genomic_DNA"/>
</dbReference>